<keyword evidence="3" id="KW-1185">Reference proteome</keyword>
<proteinExistence type="predicted"/>
<feature type="transmembrane region" description="Helical" evidence="1">
    <location>
        <begin position="12"/>
        <end position="31"/>
    </location>
</feature>
<evidence type="ECO:0000313" key="2">
    <source>
        <dbReference type="EMBL" id="GKU88173.1"/>
    </source>
</evidence>
<reference evidence="2 3" key="1">
    <citation type="journal article" date="2021" name="Commun. Biol.">
        <title>The genome of Shorea leprosula (Dipterocarpaceae) highlights the ecological relevance of drought in aseasonal tropical rainforests.</title>
        <authorList>
            <person name="Ng K.K.S."/>
            <person name="Kobayashi M.J."/>
            <person name="Fawcett J.A."/>
            <person name="Hatakeyama M."/>
            <person name="Paape T."/>
            <person name="Ng C.H."/>
            <person name="Ang C.C."/>
            <person name="Tnah L.H."/>
            <person name="Lee C.T."/>
            <person name="Nishiyama T."/>
            <person name="Sese J."/>
            <person name="O'Brien M.J."/>
            <person name="Copetti D."/>
            <person name="Mohd Noor M.I."/>
            <person name="Ong R.C."/>
            <person name="Putra M."/>
            <person name="Sireger I.Z."/>
            <person name="Indrioko S."/>
            <person name="Kosugi Y."/>
            <person name="Izuno A."/>
            <person name="Isagi Y."/>
            <person name="Lee S.L."/>
            <person name="Shimizu K.K."/>
        </authorList>
    </citation>
    <scope>NUCLEOTIDE SEQUENCE [LARGE SCALE GENOMIC DNA]</scope>
    <source>
        <strain evidence="2">214</strain>
    </source>
</reference>
<comment type="caution">
    <text evidence="2">The sequence shown here is derived from an EMBL/GenBank/DDBJ whole genome shotgun (WGS) entry which is preliminary data.</text>
</comment>
<keyword evidence="1" id="KW-0472">Membrane</keyword>
<dbReference type="Proteomes" id="UP001054252">
    <property type="component" value="Unassembled WGS sequence"/>
</dbReference>
<name>A0AAV5HHR5_9ROSI</name>
<dbReference type="EMBL" id="BPVZ01000002">
    <property type="protein sequence ID" value="GKU88173.1"/>
    <property type="molecule type" value="Genomic_DNA"/>
</dbReference>
<protein>
    <submittedName>
        <fullName evidence="2">Uncharacterized protein</fullName>
    </submittedName>
</protein>
<keyword evidence="1" id="KW-0812">Transmembrane</keyword>
<evidence type="ECO:0000256" key="1">
    <source>
        <dbReference type="SAM" id="Phobius"/>
    </source>
</evidence>
<accession>A0AAV5HHR5</accession>
<organism evidence="2 3">
    <name type="scientific">Rubroshorea leprosula</name>
    <dbReference type="NCBI Taxonomy" id="152421"/>
    <lineage>
        <taxon>Eukaryota</taxon>
        <taxon>Viridiplantae</taxon>
        <taxon>Streptophyta</taxon>
        <taxon>Embryophyta</taxon>
        <taxon>Tracheophyta</taxon>
        <taxon>Spermatophyta</taxon>
        <taxon>Magnoliopsida</taxon>
        <taxon>eudicotyledons</taxon>
        <taxon>Gunneridae</taxon>
        <taxon>Pentapetalae</taxon>
        <taxon>rosids</taxon>
        <taxon>malvids</taxon>
        <taxon>Malvales</taxon>
        <taxon>Dipterocarpaceae</taxon>
        <taxon>Rubroshorea</taxon>
    </lineage>
</organism>
<dbReference type="AlphaFoldDB" id="A0AAV5HHR5"/>
<sequence length="38" mass="4279">MKVYGAEKVGTCKHSFHIINVVIIIIVFFLLQDNAFLG</sequence>
<evidence type="ECO:0000313" key="3">
    <source>
        <dbReference type="Proteomes" id="UP001054252"/>
    </source>
</evidence>
<keyword evidence="1" id="KW-1133">Transmembrane helix</keyword>
<gene>
    <name evidence="2" type="ORF">SLEP1_g2468</name>
</gene>